<dbReference type="InterPro" id="IPR020449">
    <property type="entry name" value="Tscrpt_reg_AraC-type_HTH"/>
</dbReference>
<evidence type="ECO:0000256" key="6">
    <source>
        <dbReference type="ARBA" id="ARBA00023125"/>
    </source>
</evidence>
<dbReference type="PRINTS" id="PR00032">
    <property type="entry name" value="HTHARAC"/>
</dbReference>
<feature type="domain" description="Response regulatory" evidence="10">
    <location>
        <begin position="3"/>
        <end position="120"/>
    </location>
</feature>
<evidence type="ECO:0000256" key="5">
    <source>
        <dbReference type="ARBA" id="ARBA00023015"/>
    </source>
</evidence>
<evidence type="ECO:0000313" key="11">
    <source>
        <dbReference type="EMBL" id="QNF28743.1"/>
    </source>
</evidence>
<dbReference type="EMBL" id="CP055263">
    <property type="protein sequence ID" value="QNF28743.1"/>
    <property type="molecule type" value="Genomic_DNA"/>
</dbReference>
<dbReference type="PROSITE" id="PS01124">
    <property type="entry name" value="HTH_ARAC_FAMILY_2"/>
    <property type="match status" value="1"/>
</dbReference>
<dbReference type="SMART" id="SM00448">
    <property type="entry name" value="REC"/>
    <property type="match status" value="1"/>
</dbReference>
<dbReference type="Gene3D" id="3.40.50.2300">
    <property type="match status" value="1"/>
</dbReference>
<dbReference type="PANTHER" id="PTHR42713:SF3">
    <property type="entry name" value="TRANSCRIPTIONAL REGULATORY PROTEIN HPTR"/>
    <property type="match status" value="1"/>
</dbReference>
<dbReference type="InterPro" id="IPR018060">
    <property type="entry name" value="HTH_AraC"/>
</dbReference>
<evidence type="ECO:0000259" key="10">
    <source>
        <dbReference type="PROSITE" id="PS50110"/>
    </source>
</evidence>
<dbReference type="InterPro" id="IPR051552">
    <property type="entry name" value="HptR"/>
</dbReference>
<keyword evidence="2" id="KW-0963">Cytoplasm</keyword>
<gene>
    <name evidence="11" type="ORF">HUW50_15455</name>
</gene>
<dbReference type="InterPro" id="IPR018062">
    <property type="entry name" value="HTH_AraC-typ_CS"/>
</dbReference>
<sequence>MYKLLIVDDEKIVIEGLNSAINWNENQIELVGSASCGKEALQKIVDMKPDIVLQDIRIPGINGLDLIQQAKQLNLDTVFIIISGYSEFSYAKRAIELEAIDYLVKPIEVEEILTSIKKAICKFDKLKEEKQIDKRMKLYETALDEKQVLEFILGNQNVHPDVLRNVNEYSFTVIDFKGFREEPSLEEKIHFITIGIKALLTEKGLQAFPYSIDKTITILVSNSSQITDFLDGVFKLVSKYHNSDVAIGISQSYFDFSKVNHAYQEAKDLVKLGIFTNKIFTTYTDLENMNNIIGPSMIEEIDQYFTICKSDVFLKINDMIDHIINYSKQSRLSPNKSKFLCFKWAINLLEYIENEFELTNPVGERHEIYEKLNSLDSLDEMKAWLRRLASQMTDMLNNHKISYNDKLIMELKSYLKTHFREPIVLEELGEHFYKSPAYLCSLFSRSAGKTIFEYITILRMNSAKELLRTSNYKVSEIATKVGYENDKYFYQVFKKNIGITPSQYRSQHLVK</sequence>
<evidence type="ECO:0000256" key="2">
    <source>
        <dbReference type="ARBA" id="ARBA00022490"/>
    </source>
</evidence>
<keyword evidence="6" id="KW-0238">DNA-binding</keyword>
<dbReference type="InterPro" id="IPR011006">
    <property type="entry name" value="CheY-like_superfamily"/>
</dbReference>
<dbReference type="Gene3D" id="1.10.10.60">
    <property type="entry name" value="Homeodomain-like"/>
    <property type="match status" value="2"/>
</dbReference>
<organism evidence="11 12">
    <name type="scientific">Metabacillus elymi</name>
    <dbReference type="NCBI Taxonomy" id="2745198"/>
    <lineage>
        <taxon>Bacteria</taxon>
        <taxon>Bacillati</taxon>
        <taxon>Bacillota</taxon>
        <taxon>Bacilli</taxon>
        <taxon>Bacillales</taxon>
        <taxon>Bacillaceae</taxon>
        <taxon>Metabacillus</taxon>
    </lineage>
</organism>
<protein>
    <submittedName>
        <fullName evidence="11">Response regulator</fullName>
    </submittedName>
</protein>
<keyword evidence="3 8" id="KW-0597">Phosphoprotein</keyword>
<comment type="subcellular location">
    <subcellularLocation>
        <location evidence="1">Cytoplasm</location>
    </subcellularLocation>
</comment>
<dbReference type="RefSeq" id="WP_185653017.1">
    <property type="nucleotide sequence ID" value="NZ_CP055263.1"/>
</dbReference>
<dbReference type="CDD" id="cd17536">
    <property type="entry name" value="REC_YesN-like"/>
    <property type="match status" value="1"/>
</dbReference>
<evidence type="ECO:0000256" key="8">
    <source>
        <dbReference type="PROSITE-ProRule" id="PRU00169"/>
    </source>
</evidence>
<dbReference type="SMART" id="SM00342">
    <property type="entry name" value="HTH_ARAC"/>
    <property type="match status" value="1"/>
</dbReference>
<evidence type="ECO:0000259" key="9">
    <source>
        <dbReference type="PROSITE" id="PS01124"/>
    </source>
</evidence>
<dbReference type="InterPro" id="IPR009057">
    <property type="entry name" value="Homeodomain-like_sf"/>
</dbReference>
<dbReference type="SUPFAM" id="SSF46689">
    <property type="entry name" value="Homeodomain-like"/>
    <property type="match status" value="1"/>
</dbReference>
<proteinExistence type="predicted"/>
<dbReference type="PROSITE" id="PS50110">
    <property type="entry name" value="RESPONSE_REGULATORY"/>
    <property type="match status" value="1"/>
</dbReference>
<dbReference type="Proteomes" id="UP000515490">
    <property type="component" value="Chromosome"/>
</dbReference>
<keyword evidence="5" id="KW-0805">Transcription regulation</keyword>
<dbReference type="PROSITE" id="PS00041">
    <property type="entry name" value="HTH_ARAC_FAMILY_1"/>
    <property type="match status" value="1"/>
</dbReference>
<accession>A0ABX6S4Q0</accession>
<dbReference type="Pfam" id="PF00072">
    <property type="entry name" value="Response_reg"/>
    <property type="match status" value="1"/>
</dbReference>
<evidence type="ECO:0000256" key="4">
    <source>
        <dbReference type="ARBA" id="ARBA00023012"/>
    </source>
</evidence>
<feature type="modified residue" description="4-aspartylphosphate" evidence="8">
    <location>
        <position position="55"/>
    </location>
</feature>
<reference evidence="11 12" key="1">
    <citation type="submission" date="2020-06" db="EMBL/GenBank/DDBJ databases">
        <title>Metabacillus dokdonensis sp. nov., isolated from the rhizosphere of Elymus tsukushiensis, a plant native to the Dokdo Islands, Republic of Korea.</title>
        <authorList>
            <person name="Lee S.Y."/>
            <person name="Hwang Y.J."/>
            <person name="Son J.S."/>
            <person name="Ghim S.Y."/>
        </authorList>
    </citation>
    <scope>NUCLEOTIDE SEQUENCE [LARGE SCALE GENOMIC DNA]</scope>
    <source>
        <strain evidence="11 12">KUDC1714</strain>
    </source>
</reference>
<evidence type="ECO:0000313" key="12">
    <source>
        <dbReference type="Proteomes" id="UP000515490"/>
    </source>
</evidence>
<keyword evidence="7" id="KW-0804">Transcription</keyword>
<dbReference type="InterPro" id="IPR001789">
    <property type="entry name" value="Sig_transdc_resp-reg_receiver"/>
</dbReference>
<name>A0ABX6S4Q0_9BACI</name>
<evidence type="ECO:0000256" key="3">
    <source>
        <dbReference type="ARBA" id="ARBA00022553"/>
    </source>
</evidence>
<dbReference type="Pfam" id="PF12833">
    <property type="entry name" value="HTH_18"/>
    <property type="match status" value="1"/>
</dbReference>
<dbReference type="SUPFAM" id="SSF52172">
    <property type="entry name" value="CheY-like"/>
    <property type="match status" value="1"/>
</dbReference>
<evidence type="ECO:0000256" key="7">
    <source>
        <dbReference type="ARBA" id="ARBA00023163"/>
    </source>
</evidence>
<keyword evidence="12" id="KW-1185">Reference proteome</keyword>
<keyword evidence="4" id="KW-0902">Two-component regulatory system</keyword>
<dbReference type="PANTHER" id="PTHR42713">
    <property type="entry name" value="HISTIDINE KINASE-RELATED"/>
    <property type="match status" value="1"/>
</dbReference>
<feature type="domain" description="HTH araC/xylS-type" evidence="9">
    <location>
        <begin position="409"/>
        <end position="507"/>
    </location>
</feature>
<evidence type="ECO:0000256" key="1">
    <source>
        <dbReference type="ARBA" id="ARBA00004496"/>
    </source>
</evidence>